<dbReference type="EMBL" id="JAHBCL010000055">
    <property type="protein sequence ID" value="MBS7528714.1"/>
    <property type="molecule type" value="Genomic_DNA"/>
</dbReference>
<evidence type="ECO:0000256" key="2">
    <source>
        <dbReference type="PROSITE-ProRule" id="PRU00335"/>
    </source>
</evidence>
<dbReference type="InterPro" id="IPR001647">
    <property type="entry name" value="HTH_TetR"/>
</dbReference>
<gene>
    <name evidence="4" type="ORF">KHM83_18760</name>
</gene>
<accession>A0ABS5PU76</accession>
<dbReference type="InterPro" id="IPR050624">
    <property type="entry name" value="HTH-type_Tx_Regulator"/>
</dbReference>
<evidence type="ECO:0000313" key="4">
    <source>
        <dbReference type="EMBL" id="MBS7528714.1"/>
    </source>
</evidence>
<sequence length="193" mass="22335">MNGHEKRKLKKMEEIKNAAWVLCNQYGIQKISMDEISSKANVSKATVYKYFDSKEALIDEIIADFYDKAIHETKKLMDSDGDFLEKLNKIMMTKIASFSMMNGDFLEALFSVNISLAFVRYNERLREMMFEFFNQGKVQGYIDSHIDNEALYLYSEIFSAGLKKIFEDGGIQANDQAQMAQLVHLYFHGLVEK</sequence>
<dbReference type="PRINTS" id="PR00455">
    <property type="entry name" value="HTHTETR"/>
</dbReference>
<dbReference type="RefSeq" id="WP_213238570.1">
    <property type="nucleotide sequence ID" value="NZ_JAHBCL010000055.1"/>
</dbReference>
<dbReference type="Pfam" id="PF00440">
    <property type="entry name" value="TetR_N"/>
    <property type="match status" value="1"/>
</dbReference>
<dbReference type="InterPro" id="IPR023772">
    <property type="entry name" value="DNA-bd_HTH_TetR-type_CS"/>
</dbReference>
<name>A0ABS5PU76_9FIRM</name>
<evidence type="ECO:0000259" key="3">
    <source>
        <dbReference type="PROSITE" id="PS50977"/>
    </source>
</evidence>
<comment type="caution">
    <text evidence="4">The sequence shown here is derived from an EMBL/GenBank/DDBJ whole genome shotgun (WGS) entry which is preliminary data.</text>
</comment>
<dbReference type="SUPFAM" id="SSF46689">
    <property type="entry name" value="Homeodomain-like"/>
    <property type="match status" value="1"/>
</dbReference>
<dbReference type="InterPro" id="IPR009057">
    <property type="entry name" value="Homeodomain-like_sf"/>
</dbReference>
<feature type="DNA-binding region" description="H-T-H motif" evidence="2">
    <location>
        <begin position="32"/>
        <end position="51"/>
    </location>
</feature>
<evidence type="ECO:0000313" key="5">
    <source>
        <dbReference type="Proteomes" id="UP000746471"/>
    </source>
</evidence>
<evidence type="ECO:0000256" key="1">
    <source>
        <dbReference type="ARBA" id="ARBA00023125"/>
    </source>
</evidence>
<keyword evidence="5" id="KW-1185">Reference proteome</keyword>
<dbReference type="PROSITE" id="PS50977">
    <property type="entry name" value="HTH_TETR_2"/>
    <property type="match status" value="1"/>
</dbReference>
<dbReference type="PANTHER" id="PTHR43479:SF11">
    <property type="entry name" value="ACREF_ENVCD OPERON REPRESSOR-RELATED"/>
    <property type="match status" value="1"/>
</dbReference>
<dbReference type="Gene3D" id="1.10.357.10">
    <property type="entry name" value="Tetracycline Repressor, domain 2"/>
    <property type="match status" value="1"/>
</dbReference>
<organism evidence="4 5">
    <name type="scientific">Fusibacter paucivorans</name>
    <dbReference type="NCBI Taxonomy" id="76009"/>
    <lineage>
        <taxon>Bacteria</taxon>
        <taxon>Bacillati</taxon>
        <taxon>Bacillota</taxon>
        <taxon>Clostridia</taxon>
        <taxon>Eubacteriales</taxon>
        <taxon>Eubacteriales Family XII. Incertae Sedis</taxon>
        <taxon>Fusibacter</taxon>
    </lineage>
</organism>
<reference evidence="4 5" key="1">
    <citation type="submission" date="2021-05" db="EMBL/GenBank/DDBJ databases">
        <title>Fusibacter ferrireducens sp. nov., an anaerobic, sulfur- and Fe-reducing bacterium isolated from the mangrove sediment.</title>
        <authorList>
            <person name="Qiu D."/>
        </authorList>
    </citation>
    <scope>NUCLEOTIDE SEQUENCE [LARGE SCALE GENOMIC DNA]</scope>
    <source>
        <strain evidence="4 5">DSM 12116</strain>
    </source>
</reference>
<dbReference type="PROSITE" id="PS01081">
    <property type="entry name" value="HTH_TETR_1"/>
    <property type="match status" value="1"/>
</dbReference>
<dbReference type="Proteomes" id="UP000746471">
    <property type="component" value="Unassembled WGS sequence"/>
</dbReference>
<proteinExistence type="predicted"/>
<dbReference type="PANTHER" id="PTHR43479">
    <property type="entry name" value="ACREF/ENVCD OPERON REPRESSOR-RELATED"/>
    <property type="match status" value="1"/>
</dbReference>
<keyword evidence="1 2" id="KW-0238">DNA-binding</keyword>
<protein>
    <submittedName>
        <fullName evidence="4">TetR/AcrR family transcriptional regulator</fullName>
    </submittedName>
</protein>
<feature type="domain" description="HTH tetR-type" evidence="3">
    <location>
        <begin position="9"/>
        <end position="69"/>
    </location>
</feature>